<feature type="region of interest" description="Disordered" evidence="1">
    <location>
        <begin position="897"/>
        <end position="923"/>
    </location>
</feature>
<keyword evidence="3" id="KW-1185">Reference proteome</keyword>
<feature type="region of interest" description="Disordered" evidence="1">
    <location>
        <begin position="259"/>
        <end position="308"/>
    </location>
</feature>
<dbReference type="Proteomes" id="UP001153069">
    <property type="component" value="Unassembled WGS sequence"/>
</dbReference>
<evidence type="ECO:0000313" key="3">
    <source>
        <dbReference type="Proteomes" id="UP001153069"/>
    </source>
</evidence>
<feature type="compositionally biased region" description="Low complexity" evidence="1">
    <location>
        <begin position="510"/>
        <end position="525"/>
    </location>
</feature>
<accession>A0A9N8HBF0</accession>
<feature type="compositionally biased region" description="Low complexity" evidence="1">
    <location>
        <begin position="553"/>
        <end position="568"/>
    </location>
</feature>
<feature type="region of interest" description="Disordered" evidence="1">
    <location>
        <begin position="108"/>
        <end position="147"/>
    </location>
</feature>
<feature type="compositionally biased region" description="Polar residues" evidence="1">
    <location>
        <begin position="191"/>
        <end position="214"/>
    </location>
</feature>
<feature type="compositionally biased region" description="Polar residues" evidence="1">
    <location>
        <begin position="135"/>
        <end position="147"/>
    </location>
</feature>
<comment type="caution">
    <text evidence="2">The sequence shown here is derived from an EMBL/GenBank/DDBJ whole genome shotgun (WGS) entry which is preliminary data.</text>
</comment>
<gene>
    <name evidence="2" type="ORF">SEMRO_258_G101160.1</name>
</gene>
<name>A0A9N8HBF0_9STRA</name>
<organism evidence="2 3">
    <name type="scientific">Seminavis robusta</name>
    <dbReference type="NCBI Taxonomy" id="568900"/>
    <lineage>
        <taxon>Eukaryota</taxon>
        <taxon>Sar</taxon>
        <taxon>Stramenopiles</taxon>
        <taxon>Ochrophyta</taxon>
        <taxon>Bacillariophyta</taxon>
        <taxon>Bacillariophyceae</taxon>
        <taxon>Bacillariophycidae</taxon>
        <taxon>Naviculales</taxon>
        <taxon>Naviculaceae</taxon>
        <taxon>Seminavis</taxon>
    </lineage>
</organism>
<feature type="compositionally biased region" description="Gly residues" evidence="1">
    <location>
        <begin position="431"/>
        <end position="443"/>
    </location>
</feature>
<feature type="compositionally biased region" description="Low complexity" evidence="1">
    <location>
        <begin position="14"/>
        <end position="32"/>
    </location>
</feature>
<feature type="region of interest" description="Disordered" evidence="1">
    <location>
        <begin position="510"/>
        <end position="577"/>
    </location>
</feature>
<evidence type="ECO:0000313" key="2">
    <source>
        <dbReference type="EMBL" id="CAB9506215.1"/>
    </source>
</evidence>
<feature type="compositionally biased region" description="Polar residues" evidence="1">
    <location>
        <begin position="293"/>
        <end position="308"/>
    </location>
</feature>
<reference evidence="2" key="1">
    <citation type="submission" date="2020-06" db="EMBL/GenBank/DDBJ databases">
        <authorList>
            <consortium name="Plant Systems Biology data submission"/>
        </authorList>
    </citation>
    <scope>NUCLEOTIDE SEQUENCE</scope>
    <source>
        <strain evidence="2">D6</strain>
    </source>
</reference>
<dbReference type="AlphaFoldDB" id="A0A9N8HBF0"/>
<proteinExistence type="predicted"/>
<protein>
    <submittedName>
        <fullName evidence="2">Uncharacterized protein</fullName>
    </submittedName>
</protein>
<feature type="compositionally biased region" description="Basic and acidic residues" evidence="1">
    <location>
        <begin position="897"/>
        <end position="906"/>
    </location>
</feature>
<feature type="region of interest" description="Disordered" evidence="1">
    <location>
        <begin position="1"/>
        <end position="35"/>
    </location>
</feature>
<evidence type="ECO:0000256" key="1">
    <source>
        <dbReference type="SAM" id="MobiDB-lite"/>
    </source>
</evidence>
<sequence>MDGRDPSANHLSPHAQAFQQAARAHAQAHAHAGGNSFEEAKTNEMPANLVNPTAFSANMINADFVQERLTTMNAIGNNANAIAGGGNSAGISGPGAFNWNANDAGNANAKKSLAMPNDPAGISKGGNSKKRSEPGDNNNTSFMQGNTMMDPTMAMLQQQQEQLQFQPNKRFRDMNTAISGALSGNVADTPRPTSNNMFQPNRTFPHQQQSNQPLGFSPVPAQAQPLPRAPTSPGNFNVGAVQDFADANAALRRNLATLHQQQNQQQPAPIPSFNGSGGNFNGVTGFNNGNGNPLFSSLDDQSNMNLTASNPQQNQLWASELLLRSNQTAASGMNGINVNNSANMNLSANSLGSSAAGAFASGGGGSAGGTGNAATGMDGGNLTQLHLLRQQQERMLQLDQQERLRQLDQQINEEAVMRRQLQLLRRNSALPGGGGAGGPGGNLGFSQSHQLSPADVPSSSTSLLSGISNAGNSFGTSLSADTSLGNNMMFQQQFPQQQLLQQQQQQFGLMSQQQQQQSQQQLGFPNSLDGTSASGRFRSVGRGLPLPETSLERTGSSASAGRQSAGQTPAFRRTSSLSSTIARATPMLGPIAPPVPPPPPESQMQYLLPPIEEGETRHYDQRVHVPLAMEEDQNWLSEFQCFVRKELLQVFRASHQDVKIRVASKKVYFQQVGIRCRHCAHWKPSTRAIRSSAFPSSIRQLYQSFTMMLRDHFGNCPAIPTEKKERFLALKRNNTQGASDSMRYWIYSAVKLGMVDSDCGIVLNEQTQAAARNKPPFGTASFGEGETNNTALDSPPRLLVNPEDLEQNVIESEFLYTLLTQYQLIRLLPTECIGNRKSLRPGVPGLGCRYCCQAGRLGLSRVFPAKKKQLPAQIQDLYDHVRRCNLCPSAVKEEVVRMKEDRDQQRRASNKSSSSTDGEEMIKMKIIDEDDKGFVELLWQRLGHRSELATPIAPSS</sequence>
<feature type="region of interest" description="Disordered" evidence="1">
    <location>
        <begin position="182"/>
        <end position="239"/>
    </location>
</feature>
<feature type="region of interest" description="Disordered" evidence="1">
    <location>
        <begin position="428"/>
        <end position="463"/>
    </location>
</feature>
<feature type="compositionally biased region" description="Low complexity" evidence="1">
    <location>
        <begin position="281"/>
        <end position="292"/>
    </location>
</feature>
<dbReference type="EMBL" id="CAICTM010000257">
    <property type="protein sequence ID" value="CAB9506215.1"/>
    <property type="molecule type" value="Genomic_DNA"/>
</dbReference>